<dbReference type="PATRIC" id="fig|319653.3.peg.1450"/>
<dbReference type="AlphaFoldDB" id="A0A0R2JW79"/>
<evidence type="ECO:0000313" key="4">
    <source>
        <dbReference type="Proteomes" id="UP000051749"/>
    </source>
</evidence>
<reference evidence="2 4" key="1">
    <citation type="journal article" date="2015" name="Genome Announc.">
        <title>Expanding the biotechnology potential of lactobacilli through comparative genomics of 213 strains and associated genera.</title>
        <authorList>
            <person name="Sun Z."/>
            <person name="Harris H.M."/>
            <person name="McCann A."/>
            <person name="Guo C."/>
            <person name="Argimon S."/>
            <person name="Zhang W."/>
            <person name="Yang X."/>
            <person name="Jeffery I.B."/>
            <person name="Cooney J.C."/>
            <person name="Kagawa T.F."/>
            <person name="Liu W."/>
            <person name="Song Y."/>
            <person name="Salvetti E."/>
            <person name="Wrobel A."/>
            <person name="Rasinkangas P."/>
            <person name="Parkhill J."/>
            <person name="Rea M.C."/>
            <person name="O'Sullivan O."/>
            <person name="Ritari J."/>
            <person name="Douillard F.P."/>
            <person name="Paul Ross R."/>
            <person name="Yang R."/>
            <person name="Briner A.E."/>
            <person name="Felis G.E."/>
            <person name="de Vos W.M."/>
            <person name="Barrangou R."/>
            <person name="Klaenhammer T.R."/>
            <person name="Caufield P.W."/>
            <person name="Cui Y."/>
            <person name="Zhang H."/>
            <person name="O'Toole P.W."/>
        </authorList>
    </citation>
    <scope>NUCLEOTIDE SEQUENCE [LARGE SCALE GENOMIC DNA]</scope>
    <source>
        <strain evidence="2 4">DSM 22301</strain>
    </source>
</reference>
<dbReference type="GeneID" id="76044456"/>
<feature type="transmembrane region" description="Helical" evidence="1">
    <location>
        <begin position="144"/>
        <end position="166"/>
    </location>
</feature>
<evidence type="ECO:0000313" key="2">
    <source>
        <dbReference type="EMBL" id="KRN81336.1"/>
    </source>
</evidence>
<dbReference type="OrthoDB" id="2248590at2"/>
<keyword evidence="1" id="KW-0472">Membrane</keyword>
<dbReference type="EMBL" id="JQBY01000032">
    <property type="protein sequence ID" value="KRN81336.1"/>
    <property type="molecule type" value="Genomic_DNA"/>
</dbReference>
<proteinExistence type="predicted"/>
<dbReference type="RefSeq" id="WP_057807884.1">
    <property type="nucleotide sequence ID" value="NZ_BJYP01000047.1"/>
</dbReference>
<accession>A0A0R2JW79</accession>
<evidence type="ECO:0000313" key="5">
    <source>
        <dbReference type="Proteomes" id="UP000182818"/>
    </source>
</evidence>
<dbReference type="Proteomes" id="UP000182818">
    <property type="component" value="Unassembled WGS sequence"/>
</dbReference>
<dbReference type="Proteomes" id="UP000051749">
    <property type="component" value="Unassembled WGS sequence"/>
</dbReference>
<evidence type="ECO:0000313" key="3">
    <source>
        <dbReference type="EMBL" id="SER92115.1"/>
    </source>
</evidence>
<evidence type="ECO:0000256" key="1">
    <source>
        <dbReference type="SAM" id="Phobius"/>
    </source>
</evidence>
<comment type="caution">
    <text evidence="2">The sequence shown here is derived from an EMBL/GenBank/DDBJ whole genome shotgun (WGS) entry which is preliminary data.</text>
</comment>
<keyword evidence="5" id="KW-1185">Reference proteome</keyword>
<keyword evidence="1" id="KW-1133">Transmembrane helix</keyword>
<name>A0A0R2JW79_9LACO</name>
<keyword evidence="1" id="KW-0812">Transmembrane</keyword>
<reference evidence="3 5" key="2">
    <citation type="submission" date="2016-10" db="EMBL/GenBank/DDBJ databases">
        <authorList>
            <person name="Varghese N."/>
            <person name="Submissions S."/>
        </authorList>
    </citation>
    <scope>NUCLEOTIDE SEQUENCE [LARGE SCALE GENOMIC DNA]</scope>
    <source>
        <strain evidence="3 5">CGMCC 1.3889</strain>
    </source>
</reference>
<protein>
    <submittedName>
        <fullName evidence="2">Uncharacterized protein</fullName>
    </submittedName>
</protein>
<feature type="transmembrane region" description="Helical" evidence="1">
    <location>
        <begin position="38"/>
        <end position="57"/>
    </location>
</feature>
<gene>
    <name evidence="2" type="ORF">IV87_GL001428</name>
    <name evidence="3" type="ORF">SAMN04487973_1285</name>
</gene>
<organism evidence="2 4">
    <name type="scientific">Pediococcus ethanolidurans</name>
    <dbReference type="NCBI Taxonomy" id="319653"/>
    <lineage>
        <taxon>Bacteria</taxon>
        <taxon>Bacillati</taxon>
        <taxon>Bacillota</taxon>
        <taxon>Bacilli</taxon>
        <taxon>Lactobacillales</taxon>
        <taxon>Lactobacillaceae</taxon>
        <taxon>Pediococcus</taxon>
    </lineage>
</organism>
<sequence length="174" mass="19745">MKKIINNKFLLSTWFFIGLLAVIAVAFAYHSKDLFSGLGLSNIQALIFNNLYILLAAKQSWQLDHINPLLIPRMGKRLYLQFMEMTAVIRVSLYIGIETMLTLMIIPIHAQLGAITLIFVLVNWCQGILFEVSINAFLFRINKVFGLILAMGLNIMVHYEIIMNILGRAVGMVQ</sequence>
<dbReference type="STRING" id="319653.SAMN04487973_1285"/>
<dbReference type="EMBL" id="FOGK01000028">
    <property type="protein sequence ID" value="SER92115.1"/>
    <property type="molecule type" value="Genomic_DNA"/>
</dbReference>